<evidence type="ECO:0000313" key="2">
    <source>
        <dbReference type="Proteomes" id="UP000030392"/>
    </source>
</evidence>
<organism evidence="1 2">
    <name type="scientific">Prochlorococcus marinus str. PAC1</name>
    <dbReference type="NCBI Taxonomy" id="59924"/>
    <lineage>
        <taxon>Bacteria</taxon>
        <taxon>Bacillati</taxon>
        <taxon>Cyanobacteriota</taxon>
        <taxon>Cyanophyceae</taxon>
        <taxon>Synechococcales</taxon>
        <taxon>Prochlorococcaceae</taxon>
        <taxon>Prochlorococcus</taxon>
    </lineage>
</organism>
<dbReference type="RefSeq" id="WP_036907352.1">
    <property type="nucleotide sequence ID" value="NZ_CP138967.1"/>
</dbReference>
<dbReference type="EMBL" id="JNAX01000015">
    <property type="protein sequence ID" value="KGG19642.1"/>
    <property type="molecule type" value="Genomic_DNA"/>
</dbReference>
<dbReference type="PANTHER" id="PTHR42110:SF1">
    <property type="entry name" value="L-ASPARAGINASE, PUTATIVE (AFU_ORTHOLOGUE AFUA_3G11890)-RELATED"/>
    <property type="match status" value="1"/>
</dbReference>
<dbReference type="Pfam" id="PF06089">
    <property type="entry name" value="Asparaginase_II"/>
    <property type="match status" value="1"/>
</dbReference>
<comment type="caution">
    <text evidence="1">The sequence shown here is derived from an EMBL/GenBank/DDBJ whole genome shotgun (WGS) entry which is preliminary data.</text>
</comment>
<sequence length="320" mass="35413">MNLQNNSSDQSNNYLKVLIKRGSSVESIHRAHASICDTKGRTLMKAGSCEYETFIRSALKPFQAMPFITSGASEKYNLDSKTLALACGSHSGSSVQARTAFKLLWNADIDIKELKCPTPQNRESKLQHNCSGKHSAFLATCKKMGWDLDSYLMGHHPLQKEIFRRVAELLKIPAEELIAERDDCGAPTLLLRLSQMAVLYAHLSKSDQPEFEKITRAMTNNPDLIAGAGYFDSELIKRGHNQIISKGGSEGIQCIGLLGEGIGLSIKVEDGSKRAKHAVAIHLLRQLEWITPTAIEELDEIILQKKPGIYIEVEGELKIP</sequence>
<protein>
    <recommendedName>
        <fullName evidence="3">Asparaginase</fullName>
    </recommendedName>
</protein>
<evidence type="ECO:0008006" key="3">
    <source>
        <dbReference type="Google" id="ProtNLM"/>
    </source>
</evidence>
<proteinExistence type="predicted"/>
<name>A0A0A2C2B3_PROMR</name>
<dbReference type="PANTHER" id="PTHR42110">
    <property type="entry name" value="L-ASPARAGINASE, PUTATIVE (AFU_ORTHOLOGUE AFUA_3G11890)-RELATED"/>
    <property type="match status" value="1"/>
</dbReference>
<evidence type="ECO:0000313" key="1">
    <source>
        <dbReference type="EMBL" id="KGG19642.1"/>
    </source>
</evidence>
<dbReference type="InterPro" id="IPR010349">
    <property type="entry name" value="Asparaginase_II"/>
</dbReference>
<dbReference type="AlphaFoldDB" id="A0A0A2C2B3"/>
<reference evidence="2" key="1">
    <citation type="journal article" date="2014" name="Sci. Data">
        <title>Genomes of diverse isolates of the marine cyanobacterium Prochlorococcus.</title>
        <authorList>
            <person name="Biller S."/>
            <person name="Berube P."/>
            <person name="Thompson J."/>
            <person name="Kelly L."/>
            <person name="Roggensack S."/>
            <person name="Awad L."/>
            <person name="Roache-Johnson K."/>
            <person name="Ding H."/>
            <person name="Giovannoni S.J."/>
            <person name="Moore L.R."/>
            <person name="Chisholm S.W."/>
        </authorList>
    </citation>
    <scope>NUCLEOTIDE SEQUENCE [LARGE SCALE GENOMIC DNA]</scope>
    <source>
        <strain evidence="2">PAC1</strain>
    </source>
</reference>
<accession>A0A0A2C2B3</accession>
<gene>
    <name evidence="1" type="ORF">EV03_2027</name>
</gene>
<dbReference type="Proteomes" id="UP000030392">
    <property type="component" value="Unassembled WGS sequence"/>
</dbReference>